<feature type="transmembrane region" description="Helical" evidence="1">
    <location>
        <begin position="119"/>
        <end position="140"/>
    </location>
</feature>
<proteinExistence type="predicted"/>
<dbReference type="STRING" id="717606.PaecuDRAFT_1431"/>
<evidence type="ECO:0000313" key="2">
    <source>
        <dbReference type="EMBL" id="EFM11823.1"/>
    </source>
</evidence>
<feature type="transmembrane region" description="Helical" evidence="1">
    <location>
        <begin position="226"/>
        <end position="249"/>
    </location>
</feature>
<feature type="transmembrane region" description="Helical" evidence="1">
    <location>
        <begin position="76"/>
        <end position="98"/>
    </location>
</feature>
<dbReference type="RefSeq" id="WP_006037442.1">
    <property type="nucleotide sequence ID" value="NZ_AEDD01000003.1"/>
</dbReference>
<dbReference type="GO" id="GO:0005886">
    <property type="term" value="C:plasma membrane"/>
    <property type="evidence" value="ECO:0007669"/>
    <property type="project" value="UniProtKB-SubCell"/>
</dbReference>
<gene>
    <name evidence="2" type="ORF">PaecuDRAFT_1431</name>
</gene>
<dbReference type="Proteomes" id="UP000005387">
    <property type="component" value="Unassembled WGS sequence"/>
</dbReference>
<dbReference type="Pfam" id="PF12679">
    <property type="entry name" value="ABC2_membrane_2"/>
    <property type="match status" value="1"/>
</dbReference>
<dbReference type="PANTHER" id="PTHR43471">
    <property type="entry name" value="ABC TRANSPORTER PERMEASE"/>
    <property type="match status" value="1"/>
</dbReference>
<evidence type="ECO:0000256" key="1">
    <source>
        <dbReference type="SAM" id="Phobius"/>
    </source>
</evidence>
<evidence type="ECO:0008006" key="4">
    <source>
        <dbReference type="Google" id="ProtNLM"/>
    </source>
</evidence>
<feature type="transmembrane region" description="Helical" evidence="1">
    <location>
        <begin position="185"/>
        <end position="206"/>
    </location>
</feature>
<keyword evidence="1" id="KW-1133">Transmembrane helix</keyword>
<dbReference type="eggNOG" id="COG1277">
    <property type="taxonomic scope" value="Bacteria"/>
</dbReference>
<feature type="transmembrane region" description="Helical" evidence="1">
    <location>
        <begin position="160"/>
        <end position="178"/>
    </location>
</feature>
<dbReference type="OrthoDB" id="4187110at2"/>
<protein>
    <recommendedName>
        <fullName evidence="4">ABC transporter permease</fullName>
    </recommendedName>
</protein>
<accession>E0I707</accession>
<dbReference type="AlphaFoldDB" id="E0I707"/>
<keyword evidence="1" id="KW-0812">Transmembrane</keyword>
<organism evidence="2 3">
    <name type="scientific">Paenibacillus curdlanolyticus YK9</name>
    <dbReference type="NCBI Taxonomy" id="717606"/>
    <lineage>
        <taxon>Bacteria</taxon>
        <taxon>Bacillati</taxon>
        <taxon>Bacillota</taxon>
        <taxon>Bacilli</taxon>
        <taxon>Bacillales</taxon>
        <taxon>Paenibacillaceae</taxon>
        <taxon>Paenibacillus</taxon>
    </lineage>
</organism>
<name>E0I707_9BACL</name>
<sequence length="255" mass="27168">MAVWIVLFRKEWLEAWRSMKLVWMPLVFALLGAGQPVSAYFMPQIMEHAGNLPEGAVISIPLPSPSEALAQVMQQFGTLGVLIVVLAFMGTVSSEIASGTASFTLVKPVSRLSVVTAKWASALSIVWVSYAIGFGAGWYYDEMLIGSPDAADAIMGFLAYGLWLSLVVSITVLFSTLLRSAAGAAFATLALTIVLSLASSLFPRIWQPGALPGIAGSLVQGIRSEQSAVVLIETFCGIAMLIAIASFLLRRKALP</sequence>
<keyword evidence="3" id="KW-1185">Reference proteome</keyword>
<reference evidence="2 3" key="1">
    <citation type="submission" date="2010-07" db="EMBL/GenBank/DDBJ databases">
        <title>The draft genome of Paenibacillus curdlanolyticus YK9.</title>
        <authorList>
            <consortium name="US DOE Joint Genome Institute (JGI-PGF)"/>
            <person name="Lucas S."/>
            <person name="Copeland A."/>
            <person name="Lapidus A."/>
            <person name="Cheng J.-F."/>
            <person name="Bruce D."/>
            <person name="Goodwin L."/>
            <person name="Pitluck S."/>
            <person name="Land M.L."/>
            <person name="Hauser L."/>
            <person name="Chang Y.-J."/>
            <person name="Jeffries C."/>
            <person name="Anderson I.J."/>
            <person name="Johnson E."/>
            <person name="Loganathan U."/>
            <person name="Mulhopadhyay B."/>
            <person name="Kyrpides N."/>
            <person name="Woyke T.J."/>
        </authorList>
    </citation>
    <scope>NUCLEOTIDE SEQUENCE [LARGE SCALE GENOMIC DNA]</scope>
    <source>
        <strain evidence="2 3">YK9</strain>
    </source>
</reference>
<dbReference type="GO" id="GO:0140359">
    <property type="term" value="F:ABC-type transporter activity"/>
    <property type="evidence" value="ECO:0007669"/>
    <property type="project" value="InterPro"/>
</dbReference>
<keyword evidence="1" id="KW-0472">Membrane</keyword>
<evidence type="ECO:0000313" key="3">
    <source>
        <dbReference type="Proteomes" id="UP000005387"/>
    </source>
</evidence>
<dbReference type="EMBL" id="AEDD01000003">
    <property type="protein sequence ID" value="EFM11823.1"/>
    <property type="molecule type" value="Genomic_DNA"/>
</dbReference>